<sequence length="316" mass="36549">MAYIKEKTIAGRKYFYVTKSVRLPDGKVKTLQKLVKDRRVSPQAFAGWFEEEEKKAFCGWAAKTYPADSVFSAEQIRAAEEMRFGYRKILARLSKPQLKDLFDRFTVNFTYESNAIEGNSLTLKDVAIVLFENASIKGKDLREIYETRNSREVVDLILRRKLKATEADAIRVHKTLVRDMDIPTGYKTVPNYLLGRDVETTPPEKVAGAMGKLFADYEANEGKLHPVQLAARFHGAFEKIHPFEDGNGRVGRFLVNAMLVNNGYPPLIIRKSQRTAYMKCLNDFDRGYARNLERFLLEKYKDTYRKFFEVYAKYLK</sequence>
<dbReference type="InterPro" id="IPR040198">
    <property type="entry name" value="Fido_containing"/>
</dbReference>
<proteinExistence type="predicted"/>
<dbReference type="EMBL" id="JAGVWE010000002">
    <property type="protein sequence ID" value="MBS3062268.1"/>
    <property type="molecule type" value="Genomic_DNA"/>
</dbReference>
<dbReference type="SUPFAM" id="SSF140931">
    <property type="entry name" value="Fic-like"/>
    <property type="match status" value="1"/>
</dbReference>
<dbReference type="PROSITE" id="PS51459">
    <property type="entry name" value="FIDO"/>
    <property type="match status" value="1"/>
</dbReference>
<dbReference type="Pfam" id="PF02661">
    <property type="entry name" value="Fic"/>
    <property type="match status" value="1"/>
</dbReference>
<dbReference type="InterPro" id="IPR003812">
    <property type="entry name" value="Fido"/>
</dbReference>
<name>A0A8T4L4L4_9ARCH</name>
<organism evidence="2 3">
    <name type="scientific">Candidatus Iainarchaeum sp</name>
    <dbReference type="NCBI Taxonomy" id="3101447"/>
    <lineage>
        <taxon>Archaea</taxon>
        <taxon>Candidatus Iainarchaeota</taxon>
        <taxon>Candidatus Iainarchaeia</taxon>
        <taxon>Candidatus Iainarchaeales</taxon>
        <taxon>Candidatus Iainarchaeaceae</taxon>
        <taxon>Candidatus Iainarchaeum</taxon>
    </lineage>
</organism>
<reference evidence="2" key="2">
    <citation type="submission" date="2021-05" db="EMBL/GenBank/DDBJ databases">
        <title>Protein family content uncovers lineage relationships and bacterial pathway maintenance mechanisms in DPANN archaea.</title>
        <authorList>
            <person name="Castelle C.J."/>
            <person name="Meheust R."/>
            <person name="Jaffe A.L."/>
            <person name="Seitz K."/>
            <person name="Gong X."/>
            <person name="Baker B.J."/>
            <person name="Banfield J.F."/>
        </authorList>
    </citation>
    <scope>NUCLEOTIDE SEQUENCE</scope>
    <source>
        <strain evidence="2">RIFCSPLOWO2_01_FULL_58_19</strain>
    </source>
</reference>
<dbReference type="PANTHER" id="PTHR13504:SF38">
    <property type="entry name" value="FIDO DOMAIN-CONTAINING PROTEIN"/>
    <property type="match status" value="1"/>
</dbReference>
<accession>A0A8T4L4L4</accession>
<evidence type="ECO:0000313" key="3">
    <source>
        <dbReference type="Proteomes" id="UP000678237"/>
    </source>
</evidence>
<gene>
    <name evidence="2" type="ORF">J4203_00195</name>
</gene>
<evidence type="ECO:0000313" key="2">
    <source>
        <dbReference type="EMBL" id="MBS3062268.1"/>
    </source>
</evidence>
<dbReference type="Gene3D" id="1.10.3290.10">
    <property type="entry name" value="Fido-like domain"/>
    <property type="match status" value="1"/>
</dbReference>
<protein>
    <submittedName>
        <fullName evidence="2">Fic family protein</fullName>
    </submittedName>
</protein>
<reference evidence="2" key="1">
    <citation type="submission" date="2021-03" db="EMBL/GenBank/DDBJ databases">
        <authorList>
            <person name="Jaffe A."/>
        </authorList>
    </citation>
    <scope>NUCLEOTIDE SEQUENCE</scope>
    <source>
        <strain evidence="2">RIFCSPLOWO2_01_FULL_58_19</strain>
    </source>
</reference>
<comment type="caution">
    <text evidence="2">The sequence shown here is derived from an EMBL/GenBank/DDBJ whole genome shotgun (WGS) entry which is preliminary data.</text>
</comment>
<dbReference type="InterPro" id="IPR036597">
    <property type="entry name" value="Fido-like_dom_sf"/>
</dbReference>
<feature type="domain" description="Fido" evidence="1">
    <location>
        <begin position="164"/>
        <end position="298"/>
    </location>
</feature>
<dbReference type="Proteomes" id="UP000678237">
    <property type="component" value="Unassembled WGS sequence"/>
</dbReference>
<dbReference type="AlphaFoldDB" id="A0A8T4L4L4"/>
<evidence type="ECO:0000259" key="1">
    <source>
        <dbReference type="PROSITE" id="PS51459"/>
    </source>
</evidence>
<dbReference type="PANTHER" id="PTHR13504">
    <property type="entry name" value="FIDO DOMAIN-CONTAINING PROTEIN DDB_G0283145"/>
    <property type="match status" value="1"/>
</dbReference>